<organism evidence="8 9">
    <name type="scientific">Hyphomicrobium sulfonivorans</name>
    <dbReference type="NCBI Taxonomy" id="121290"/>
    <lineage>
        <taxon>Bacteria</taxon>
        <taxon>Pseudomonadati</taxon>
        <taxon>Pseudomonadota</taxon>
        <taxon>Alphaproteobacteria</taxon>
        <taxon>Hyphomicrobiales</taxon>
        <taxon>Hyphomicrobiaceae</taxon>
        <taxon>Hyphomicrobium</taxon>
    </lineage>
</organism>
<reference evidence="8 9" key="1">
    <citation type="submission" date="2015-10" db="EMBL/GenBank/DDBJ databases">
        <title>Transcriptomic analysis of a linuron degrading triple-species bacterial consortium.</title>
        <authorList>
            <person name="Albers P."/>
        </authorList>
    </citation>
    <scope>NUCLEOTIDE SEQUENCE [LARGE SCALE GENOMIC DNA]</scope>
    <source>
        <strain evidence="8 9">WDL6</strain>
    </source>
</reference>
<keyword evidence="7" id="KW-0698">rRNA processing</keyword>
<comment type="caution">
    <text evidence="8">The sequence shown here is derived from an EMBL/GenBank/DDBJ whole genome shotgun (WGS) entry which is preliminary data.</text>
</comment>
<sequence>MLDVEALVARSGAALAEHMAIGSGEVCLALSNDAQVATLNADYRGKPTPTNVLSFPAPPPPPIEGEDAAPFLGDIILAVETLQREAADLKIPLEHHMQHLVVHGLLHLLGYDHQTDEEADAMESLEVEILARLGIANPYAAAEEPADSREQGS</sequence>
<dbReference type="GO" id="GO:0006364">
    <property type="term" value="P:rRNA processing"/>
    <property type="evidence" value="ECO:0007669"/>
    <property type="project" value="UniProtKB-UniRule"/>
</dbReference>
<evidence type="ECO:0000256" key="4">
    <source>
        <dbReference type="ARBA" id="ARBA00022759"/>
    </source>
</evidence>
<evidence type="ECO:0000256" key="7">
    <source>
        <dbReference type="HAMAP-Rule" id="MF_00009"/>
    </source>
</evidence>
<dbReference type="PATRIC" id="fig|121290.4.peg.1341"/>
<evidence type="ECO:0000256" key="6">
    <source>
        <dbReference type="ARBA" id="ARBA00022833"/>
    </source>
</evidence>
<dbReference type="HAMAP" id="MF_00009">
    <property type="entry name" value="Endoribonucl_YbeY"/>
    <property type="match status" value="1"/>
</dbReference>
<evidence type="ECO:0000313" key="9">
    <source>
        <dbReference type="Proteomes" id="UP000059074"/>
    </source>
</evidence>
<keyword evidence="4 7" id="KW-0255">Endonuclease</keyword>
<dbReference type="GO" id="GO:0005737">
    <property type="term" value="C:cytoplasm"/>
    <property type="evidence" value="ECO:0007669"/>
    <property type="project" value="UniProtKB-SubCell"/>
</dbReference>
<dbReference type="InterPro" id="IPR020549">
    <property type="entry name" value="YbeY_CS"/>
</dbReference>
<keyword evidence="9" id="KW-1185">Reference proteome</keyword>
<feature type="binding site" evidence="7">
    <location>
        <position position="103"/>
    </location>
    <ligand>
        <name>Zn(2+)</name>
        <dbReference type="ChEBI" id="CHEBI:29105"/>
        <note>catalytic</note>
    </ligand>
</feature>
<comment type="similarity">
    <text evidence="1 7">Belongs to the endoribonuclease YbeY family.</text>
</comment>
<dbReference type="Pfam" id="PF02130">
    <property type="entry name" value="YbeY"/>
    <property type="match status" value="1"/>
</dbReference>
<evidence type="ECO:0000256" key="3">
    <source>
        <dbReference type="ARBA" id="ARBA00022723"/>
    </source>
</evidence>
<dbReference type="PANTHER" id="PTHR46986">
    <property type="entry name" value="ENDORIBONUCLEASE YBEY, CHLOROPLASTIC"/>
    <property type="match status" value="1"/>
</dbReference>
<keyword evidence="5 7" id="KW-0378">Hydrolase</keyword>
<keyword evidence="7" id="KW-0690">Ribosome biogenesis</keyword>
<dbReference type="GO" id="GO:0008270">
    <property type="term" value="F:zinc ion binding"/>
    <property type="evidence" value="ECO:0007669"/>
    <property type="project" value="UniProtKB-UniRule"/>
</dbReference>
<dbReference type="RefSeq" id="WP_245281903.1">
    <property type="nucleotide sequence ID" value="NZ_LMTR01000066.1"/>
</dbReference>
<gene>
    <name evidence="7" type="primary">ybeY</name>
    <name evidence="8" type="ORF">APY04_2049</name>
</gene>
<dbReference type="SUPFAM" id="SSF55486">
    <property type="entry name" value="Metalloproteases ('zincins'), catalytic domain"/>
    <property type="match status" value="1"/>
</dbReference>
<feature type="binding site" evidence="7">
    <location>
        <position position="107"/>
    </location>
    <ligand>
        <name>Zn(2+)</name>
        <dbReference type="ChEBI" id="CHEBI:29105"/>
        <note>catalytic</note>
    </ligand>
</feature>
<proteinExistence type="inferred from homology"/>
<evidence type="ECO:0000256" key="2">
    <source>
        <dbReference type="ARBA" id="ARBA00022722"/>
    </source>
</evidence>
<dbReference type="GO" id="GO:0004521">
    <property type="term" value="F:RNA endonuclease activity"/>
    <property type="evidence" value="ECO:0007669"/>
    <property type="project" value="UniProtKB-UniRule"/>
</dbReference>
<comment type="cofactor">
    <cofactor evidence="7">
        <name>Zn(2+)</name>
        <dbReference type="ChEBI" id="CHEBI:29105"/>
    </cofactor>
    <text evidence="7">Binds 1 zinc ion.</text>
</comment>
<name>A0A120CV03_HYPSL</name>
<dbReference type="PROSITE" id="PS01306">
    <property type="entry name" value="UPF0054"/>
    <property type="match status" value="1"/>
</dbReference>
<feature type="binding site" evidence="7">
    <location>
        <position position="113"/>
    </location>
    <ligand>
        <name>Zn(2+)</name>
        <dbReference type="ChEBI" id="CHEBI:29105"/>
        <note>catalytic</note>
    </ligand>
</feature>
<protein>
    <recommendedName>
        <fullName evidence="7">Endoribonuclease YbeY</fullName>
        <ecNumber evidence="7">3.1.-.-</ecNumber>
    </recommendedName>
</protein>
<dbReference type="Gene3D" id="3.40.390.30">
    <property type="entry name" value="Metalloproteases ('zincins'), catalytic domain"/>
    <property type="match status" value="1"/>
</dbReference>
<dbReference type="Proteomes" id="UP000059074">
    <property type="component" value="Unassembled WGS sequence"/>
</dbReference>
<evidence type="ECO:0000256" key="1">
    <source>
        <dbReference type="ARBA" id="ARBA00010875"/>
    </source>
</evidence>
<keyword evidence="7" id="KW-0963">Cytoplasm</keyword>
<comment type="function">
    <text evidence="7">Single strand-specific metallo-endoribonuclease involved in late-stage 70S ribosome quality control and in maturation of the 3' terminus of the 16S rRNA.</text>
</comment>
<keyword evidence="2 7" id="KW-0540">Nuclease</keyword>
<evidence type="ECO:0000313" key="8">
    <source>
        <dbReference type="EMBL" id="KWT67062.1"/>
    </source>
</evidence>
<dbReference type="NCBIfam" id="TIGR00043">
    <property type="entry name" value="rRNA maturation RNase YbeY"/>
    <property type="match status" value="1"/>
</dbReference>
<accession>A0A120CV03</accession>
<keyword evidence="3 7" id="KW-0479">Metal-binding</keyword>
<dbReference type="GO" id="GO:0004222">
    <property type="term" value="F:metalloendopeptidase activity"/>
    <property type="evidence" value="ECO:0007669"/>
    <property type="project" value="InterPro"/>
</dbReference>
<dbReference type="EMBL" id="LMTR01000066">
    <property type="protein sequence ID" value="KWT67062.1"/>
    <property type="molecule type" value="Genomic_DNA"/>
</dbReference>
<dbReference type="STRING" id="121290.APY04_2049"/>
<keyword evidence="6 7" id="KW-0862">Zinc</keyword>
<dbReference type="AlphaFoldDB" id="A0A120CV03"/>
<dbReference type="PANTHER" id="PTHR46986:SF1">
    <property type="entry name" value="ENDORIBONUCLEASE YBEY, CHLOROPLASTIC"/>
    <property type="match status" value="1"/>
</dbReference>
<evidence type="ECO:0000256" key="5">
    <source>
        <dbReference type="ARBA" id="ARBA00022801"/>
    </source>
</evidence>
<dbReference type="InterPro" id="IPR002036">
    <property type="entry name" value="YbeY"/>
</dbReference>
<dbReference type="EC" id="3.1.-.-" evidence="7"/>
<comment type="subcellular location">
    <subcellularLocation>
        <location evidence="7">Cytoplasm</location>
    </subcellularLocation>
</comment>
<dbReference type="InterPro" id="IPR023091">
    <property type="entry name" value="MetalPrtase_cat_dom_sf_prd"/>
</dbReference>